<reference evidence="2 3" key="1">
    <citation type="journal article" date="2018" name="PLoS Pathog.">
        <title>Evolution of structural diversity of trichothecenes, a family of toxins produced by plant pathogenic and entomopathogenic fungi.</title>
        <authorList>
            <person name="Proctor R.H."/>
            <person name="McCormick S.P."/>
            <person name="Kim H.S."/>
            <person name="Cardoza R.E."/>
            <person name="Stanley A.M."/>
            <person name="Lindo L."/>
            <person name="Kelly A."/>
            <person name="Brown D.W."/>
            <person name="Lee T."/>
            <person name="Vaughan M.M."/>
            <person name="Alexander N.J."/>
            <person name="Busman M."/>
            <person name="Gutierrez S."/>
        </authorList>
    </citation>
    <scope>NUCLEOTIDE SEQUENCE [LARGE SCALE GENOMIC DNA]</scope>
    <source>
        <strain evidence="2 3">NRRL 20695</strain>
    </source>
</reference>
<evidence type="ECO:0000313" key="3">
    <source>
        <dbReference type="Proteomes" id="UP000266234"/>
    </source>
</evidence>
<feature type="compositionally biased region" description="Basic residues" evidence="1">
    <location>
        <begin position="15"/>
        <end position="24"/>
    </location>
</feature>
<comment type="caution">
    <text evidence="2">The sequence shown here is derived from an EMBL/GenBank/DDBJ whole genome shotgun (WGS) entry which is preliminary data.</text>
</comment>
<feature type="compositionally biased region" description="Low complexity" evidence="1">
    <location>
        <begin position="410"/>
        <end position="420"/>
    </location>
</feature>
<gene>
    <name evidence="2" type="ORF">FLONG3_391</name>
</gene>
<sequence length="642" mass="71830">MDQTPKLTKRDKDKDKRKKRKKKDKEKSQIDCVDVSSPVASPSKTTSTPKTPVTSSQKQLSGFGGSSTAQKDATGTSQSTLRSNRYDPFTYNSQLLPVFSSNNPVDPPLVRAKVNTSERSRTNDTERSSYSNEFKIKTLEICLSLKDRYLAIPPASHADQEPFWGRLLELLELMPLTKGKFKEWKEANRAVESWCQMRRTSMRENRLPAVSQSHPELDSVIDQWNLIFAQRFCKIHGGYFANTIWPQFVGQKLKEMVKDEVNSWITKSLRERRNELQRFGRPTLMGLLSSNSSVEDYDNALEELQTQFVTGQRDETQVIESEVVISMVLKLQPELRTAISQFLENPREPTRRTEPSEGSQQSSGYTDSRQRVSFAIPSTGTSVRAANSAPASLSFPVTQTIPGLSAPQVASASTARSTATNPTQDLDKLKAQPLQNGSSAKPFIKIGEDPSRKRKDPEPPTGTIATSINSGAGGIGENAANTAPQDQAKRPRLDKYTSDLPPASDLTLKCRETRDSRSPPFRRPPTGPGHTRNEGLGPQGHSNKLPLPMRSPVRPCSPAWTRSVGPGYRNDSDYNSGRSRPPRYQDQNHESRHRGVDSYRPPPRATRETTVEFQGMTLQQQNMSLLRQIKEVQSMVEKKNDN</sequence>
<organism evidence="2 3">
    <name type="scientific">Fusarium longipes</name>
    <dbReference type="NCBI Taxonomy" id="694270"/>
    <lineage>
        <taxon>Eukaryota</taxon>
        <taxon>Fungi</taxon>
        <taxon>Dikarya</taxon>
        <taxon>Ascomycota</taxon>
        <taxon>Pezizomycotina</taxon>
        <taxon>Sordariomycetes</taxon>
        <taxon>Hypocreomycetidae</taxon>
        <taxon>Hypocreales</taxon>
        <taxon>Nectriaceae</taxon>
        <taxon>Fusarium</taxon>
    </lineage>
</organism>
<feature type="compositionally biased region" description="Low complexity" evidence="1">
    <location>
        <begin position="35"/>
        <end position="56"/>
    </location>
</feature>
<name>A0A395TB16_9HYPO</name>
<feature type="compositionally biased region" description="Basic and acidic residues" evidence="1">
    <location>
        <begin position="586"/>
        <end position="597"/>
    </location>
</feature>
<dbReference type="EMBL" id="PXOG01000009">
    <property type="protein sequence ID" value="RGP81522.1"/>
    <property type="molecule type" value="Genomic_DNA"/>
</dbReference>
<evidence type="ECO:0000256" key="1">
    <source>
        <dbReference type="SAM" id="MobiDB-lite"/>
    </source>
</evidence>
<feature type="region of interest" description="Disordered" evidence="1">
    <location>
        <begin position="408"/>
        <end position="607"/>
    </location>
</feature>
<dbReference type="OrthoDB" id="5106886at2759"/>
<proteinExistence type="predicted"/>
<feature type="region of interest" description="Disordered" evidence="1">
    <location>
        <begin position="343"/>
        <end position="371"/>
    </location>
</feature>
<feature type="compositionally biased region" description="Basic and acidic residues" evidence="1">
    <location>
        <begin position="487"/>
        <end position="497"/>
    </location>
</feature>
<accession>A0A395TB16</accession>
<feature type="region of interest" description="Disordered" evidence="1">
    <location>
        <begin position="1"/>
        <end position="85"/>
    </location>
</feature>
<feature type="compositionally biased region" description="Polar residues" evidence="1">
    <location>
        <begin position="356"/>
        <end position="367"/>
    </location>
</feature>
<protein>
    <submittedName>
        <fullName evidence="2">Uncharacterized protein</fullName>
    </submittedName>
</protein>
<keyword evidence="3" id="KW-1185">Reference proteome</keyword>
<feature type="compositionally biased region" description="Basic and acidic residues" evidence="1">
    <location>
        <begin position="345"/>
        <end position="355"/>
    </location>
</feature>
<feature type="compositionally biased region" description="Basic and acidic residues" evidence="1">
    <location>
        <begin position="446"/>
        <end position="458"/>
    </location>
</feature>
<feature type="compositionally biased region" description="Polar residues" evidence="1">
    <location>
        <begin position="66"/>
        <end position="83"/>
    </location>
</feature>
<dbReference type="AlphaFoldDB" id="A0A395TB16"/>
<feature type="compositionally biased region" description="Basic and acidic residues" evidence="1">
    <location>
        <begin position="508"/>
        <end position="517"/>
    </location>
</feature>
<evidence type="ECO:0000313" key="2">
    <source>
        <dbReference type="EMBL" id="RGP81522.1"/>
    </source>
</evidence>
<dbReference type="Proteomes" id="UP000266234">
    <property type="component" value="Unassembled WGS sequence"/>
</dbReference>